<feature type="modified residue" description="4-aspartylphosphate" evidence="6">
    <location>
        <position position="57"/>
    </location>
</feature>
<dbReference type="OrthoDB" id="5181538at2"/>
<evidence type="ECO:0000256" key="1">
    <source>
        <dbReference type="ARBA" id="ARBA00000085"/>
    </source>
</evidence>
<dbReference type="GO" id="GO:0007234">
    <property type="term" value="P:osmosensory signaling via phosphorelay pathway"/>
    <property type="evidence" value="ECO:0007669"/>
    <property type="project" value="TreeGrafter"/>
</dbReference>
<feature type="domain" description="Histidine kinase" evidence="7">
    <location>
        <begin position="144"/>
        <end position="355"/>
    </location>
</feature>
<evidence type="ECO:0000256" key="4">
    <source>
        <dbReference type="ARBA" id="ARBA00022777"/>
    </source>
</evidence>
<comment type="catalytic activity">
    <reaction evidence="1">
        <text>ATP + protein L-histidine = ADP + protein N-phospho-L-histidine.</text>
        <dbReference type="EC" id="2.7.13.3"/>
    </reaction>
</comment>
<dbReference type="InterPro" id="IPR003661">
    <property type="entry name" value="HisK_dim/P_dom"/>
</dbReference>
<organism evidence="9 10">
    <name type="scientific">Euzebya pacifica</name>
    <dbReference type="NCBI Taxonomy" id="1608957"/>
    <lineage>
        <taxon>Bacteria</taxon>
        <taxon>Bacillati</taxon>
        <taxon>Actinomycetota</taxon>
        <taxon>Nitriliruptoria</taxon>
        <taxon>Euzebyales</taxon>
    </lineage>
</organism>
<evidence type="ECO:0000313" key="9">
    <source>
        <dbReference type="EMBL" id="AXV06988.1"/>
    </source>
</evidence>
<dbReference type="Pfam" id="PF02518">
    <property type="entry name" value="HATPase_c"/>
    <property type="match status" value="1"/>
</dbReference>
<evidence type="ECO:0000256" key="2">
    <source>
        <dbReference type="ARBA" id="ARBA00012438"/>
    </source>
</evidence>
<dbReference type="SMART" id="SM00448">
    <property type="entry name" value="REC"/>
    <property type="match status" value="1"/>
</dbReference>
<dbReference type="InterPro" id="IPR050351">
    <property type="entry name" value="BphY/WalK/GraS-like"/>
</dbReference>
<keyword evidence="4" id="KW-0418">Kinase</keyword>
<dbReference type="InterPro" id="IPR036890">
    <property type="entry name" value="HATPase_C_sf"/>
</dbReference>
<evidence type="ECO:0000259" key="8">
    <source>
        <dbReference type="PROSITE" id="PS50110"/>
    </source>
</evidence>
<dbReference type="SUPFAM" id="SSF52172">
    <property type="entry name" value="CheY-like"/>
    <property type="match status" value="1"/>
</dbReference>
<dbReference type="InterPro" id="IPR003594">
    <property type="entry name" value="HATPase_dom"/>
</dbReference>
<dbReference type="Gene3D" id="3.40.50.2300">
    <property type="match status" value="1"/>
</dbReference>
<dbReference type="PROSITE" id="PS50109">
    <property type="entry name" value="HIS_KIN"/>
    <property type="match status" value="1"/>
</dbReference>
<dbReference type="PANTHER" id="PTHR42878">
    <property type="entry name" value="TWO-COMPONENT HISTIDINE KINASE"/>
    <property type="match status" value="1"/>
</dbReference>
<dbReference type="KEGG" id="euz:DVS28_a2306"/>
<dbReference type="InterPro" id="IPR001789">
    <property type="entry name" value="Sig_transdc_resp-reg_receiver"/>
</dbReference>
<dbReference type="CDD" id="cd00156">
    <property type="entry name" value="REC"/>
    <property type="match status" value="1"/>
</dbReference>
<evidence type="ECO:0000256" key="5">
    <source>
        <dbReference type="ARBA" id="ARBA00039401"/>
    </source>
</evidence>
<dbReference type="InterPro" id="IPR005467">
    <property type="entry name" value="His_kinase_dom"/>
</dbReference>
<evidence type="ECO:0000256" key="3">
    <source>
        <dbReference type="ARBA" id="ARBA00022679"/>
    </source>
</evidence>
<dbReference type="RefSeq" id="WP_114591554.1">
    <property type="nucleotide sequence ID" value="NZ_CP031165.1"/>
</dbReference>
<feature type="domain" description="Response regulatory" evidence="8">
    <location>
        <begin position="7"/>
        <end position="121"/>
    </location>
</feature>
<keyword evidence="10" id="KW-1185">Reference proteome</keyword>
<dbReference type="InterPro" id="IPR011006">
    <property type="entry name" value="CheY-like_superfamily"/>
</dbReference>
<gene>
    <name evidence="9" type="ORF">DVS28_a2306</name>
</gene>
<dbReference type="GO" id="GO:0000156">
    <property type="term" value="F:phosphorelay response regulator activity"/>
    <property type="evidence" value="ECO:0007669"/>
    <property type="project" value="TreeGrafter"/>
</dbReference>
<dbReference type="AlphaFoldDB" id="A0A346XXP1"/>
<dbReference type="Pfam" id="PF00072">
    <property type="entry name" value="Response_reg"/>
    <property type="match status" value="1"/>
</dbReference>
<dbReference type="Gene3D" id="3.30.565.10">
    <property type="entry name" value="Histidine kinase-like ATPase, C-terminal domain"/>
    <property type="match status" value="1"/>
</dbReference>
<keyword evidence="3" id="KW-0808">Transferase</keyword>
<keyword evidence="6" id="KW-0597">Phosphoprotein</keyword>
<name>A0A346XXP1_9ACTN</name>
<sequence>MNRVIRRLLLVEDSPSDAVLITSLVEERSAWDVVHVPTNTAATAALENGSFDAVLLDLGLPDGEGLASVRAMRDSFDVPIIVLTARPEATWGTEVVRSGAQDFISKDEADAAGLERALRYAVQRHAQVQQLGRAQRRLQRYARAVAHDVRTPIATIRGFAEMILVEEQTRGAADSRTVDYAGRIVSQSKRLLDMAADLLEDATDDTDAVVDMTAGARWVEELLGNRMDALGAQMTITRLPRLQGKRTVLRQVLLNLSSNVLDHAKGTDLEMRWSSMRRSDGGWDVILEDNGEDVPDALISLGQPLPVLPVEANATGHGIGLRVAAAGMAEHDGAVWLSRGRSGGLRVTLEFPESASTDPKPL</sequence>
<reference evidence="9 10" key="1">
    <citation type="submission" date="2018-09" db="EMBL/GenBank/DDBJ databases">
        <title>Complete genome sequence of Euzebya sp. DY32-46 isolated from seawater of Pacific Ocean.</title>
        <authorList>
            <person name="Xu L."/>
            <person name="Wu Y.-H."/>
            <person name="Xu X.-W."/>
        </authorList>
    </citation>
    <scope>NUCLEOTIDE SEQUENCE [LARGE SCALE GENOMIC DNA]</scope>
    <source>
        <strain evidence="9 10">DY32-46</strain>
    </source>
</reference>
<dbReference type="PANTHER" id="PTHR42878:SF14">
    <property type="entry name" value="OSMOLARITY TWO-COMPONENT SYSTEM PROTEIN SSK1"/>
    <property type="match status" value="1"/>
</dbReference>
<dbReference type="GO" id="GO:0030295">
    <property type="term" value="F:protein kinase activator activity"/>
    <property type="evidence" value="ECO:0007669"/>
    <property type="project" value="TreeGrafter"/>
</dbReference>
<dbReference type="CDD" id="cd00082">
    <property type="entry name" value="HisKA"/>
    <property type="match status" value="1"/>
</dbReference>
<evidence type="ECO:0000256" key="6">
    <source>
        <dbReference type="PROSITE-ProRule" id="PRU00169"/>
    </source>
</evidence>
<evidence type="ECO:0000313" key="10">
    <source>
        <dbReference type="Proteomes" id="UP000264006"/>
    </source>
</evidence>
<dbReference type="SMART" id="SM00388">
    <property type="entry name" value="HisKA"/>
    <property type="match status" value="1"/>
</dbReference>
<dbReference type="SMART" id="SM00387">
    <property type="entry name" value="HATPase_c"/>
    <property type="match status" value="1"/>
</dbReference>
<dbReference type="SUPFAM" id="SSF55874">
    <property type="entry name" value="ATPase domain of HSP90 chaperone/DNA topoisomerase II/histidine kinase"/>
    <property type="match status" value="1"/>
</dbReference>
<dbReference type="EMBL" id="CP031165">
    <property type="protein sequence ID" value="AXV06988.1"/>
    <property type="molecule type" value="Genomic_DNA"/>
</dbReference>
<dbReference type="EC" id="2.7.13.3" evidence="2"/>
<evidence type="ECO:0000259" key="7">
    <source>
        <dbReference type="PROSITE" id="PS50109"/>
    </source>
</evidence>
<dbReference type="Gene3D" id="1.10.287.130">
    <property type="match status" value="1"/>
</dbReference>
<dbReference type="PROSITE" id="PS50110">
    <property type="entry name" value="RESPONSE_REGULATORY"/>
    <property type="match status" value="1"/>
</dbReference>
<dbReference type="GO" id="GO:0000155">
    <property type="term" value="F:phosphorelay sensor kinase activity"/>
    <property type="evidence" value="ECO:0007669"/>
    <property type="project" value="InterPro"/>
</dbReference>
<dbReference type="Pfam" id="PF00512">
    <property type="entry name" value="HisKA"/>
    <property type="match status" value="1"/>
</dbReference>
<dbReference type="Proteomes" id="UP000264006">
    <property type="component" value="Chromosome"/>
</dbReference>
<accession>A0A346XXP1</accession>
<protein>
    <recommendedName>
        <fullName evidence="5">Sensor-like histidine kinase SenX3</fullName>
        <ecNumber evidence="2">2.7.13.3</ecNumber>
    </recommendedName>
</protein>
<proteinExistence type="predicted"/>